<dbReference type="OrthoDB" id="2496688at2759"/>
<dbReference type="PANTHER" id="PTHR28498:SF1">
    <property type="entry name" value="ZINC FINGER SWIM DOMAIN-CONTAINING PROTEIN 7"/>
    <property type="match status" value="1"/>
</dbReference>
<proteinExistence type="predicted"/>
<dbReference type="GO" id="GO:0008270">
    <property type="term" value="F:zinc ion binding"/>
    <property type="evidence" value="ECO:0007669"/>
    <property type="project" value="UniProtKB-KW"/>
</dbReference>
<gene>
    <name evidence="3" type="ORF">PGT21_050289</name>
</gene>
<accession>A0A5B0MUS5</accession>
<keyword evidence="1" id="KW-0479">Metal-binding</keyword>
<dbReference type="GO" id="GO:0097196">
    <property type="term" value="C:Shu complex"/>
    <property type="evidence" value="ECO:0007669"/>
    <property type="project" value="TreeGrafter"/>
</dbReference>
<dbReference type="InterPro" id="IPR007527">
    <property type="entry name" value="Znf_SWIM"/>
</dbReference>
<name>A0A5B0MUS5_PUCGR</name>
<evidence type="ECO:0000313" key="4">
    <source>
        <dbReference type="Proteomes" id="UP000324748"/>
    </source>
</evidence>
<dbReference type="PROSITE" id="PS50966">
    <property type="entry name" value="ZF_SWIM"/>
    <property type="match status" value="1"/>
</dbReference>
<comment type="caution">
    <text evidence="3">The sequence shown here is derived from an EMBL/GenBank/DDBJ whole genome shotgun (WGS) entry which is preliminary data.</text>
</comment>
<dbReference type="GO" id="GO:0000724">
    <property type="term" value="P:double-strand break repair via homologous recombination"/>
    <property type="evidence" value="ECO:0007669"/>
    <property type="project" value="TreeGrafter"/>
</dbReference>
<sequence length="148" mass="16536">MNRKCPQTMAFSLETGDDDNAFEVIFNRQLEQIDSTELTDQQIHALHVICGPDILLASLELLDHKAVRKLVLKNGQALYEVQGNEAIYHVQLGFKDSCTCRTFIDGVIIKGRQTMCAHLLAVRIGFRLGSIETQEISLENLVTIFSGS</sequence>
<organism evidence="3 4">
    <name type="scientific">Puccinia graminis f. sp. tritici</name>
    <dbReference type="NCBI Taxonomy" id="56615"/>
    <lineage>
        <taxon>Eukaryota</taxon>
        <taxon>Fungi</taxon>
        <taxon>Dikarya</taxon>
        <taxon>Basidiomycota</taxon>
        <taxon>Pucciniomycotina</taxon>
        <taxon>Pucciniomycetes</taxon>
        <taxon>Pucciniales</taxon>
        <taxon>Pucciniaceae</taxon>
        <taxon>Puccinia</taxon>
    </lineage>
</organism>
<protein>
    <recommendedName>
        <fullName evidence="2">SWIM-type domain-containing protein</fullName>
    </recommendedName>
</protein>
<keyword evidence="1" id="KW-0863">Zinc-finger</keyword>
<dbReference type="EMBL" id="VSWC01000131">
    <property type="protein sequence ID" value="KAA1080801.1"/>
    <property type="molecule type" value="Genomic_DNA"/>
</dbReference>
<reference evidence="3 4" key="1">
    <citation type="submission" date="2019-05" db="EMBL/GenBank/DDBJ databases">
        <title>Emergence of the Ug99 lineage of the wheat stem rust pathogen through somatic hybridization.</title>
        <authorList>
            <person name="Li F."/>
            <person name="Upadhyaya N.M."/>
            <person name="Sperschneider J."/>
            <person name="Matny O."/>
            <person name="Nguyen-Phuc H."/>
            <person name="Mago R."/>
            <person name="Raley C."/>
            <person name="Miller M.E."/>
            <person name="Silverstein K.A.T."/>
            <person name="Henningsen E."/>
            <person name="Hirsch C.D."/>
            <person name="Visser B."/>
            <person name="Pretorius Z.A."/>
            <person name="Steffenson B.J."/>
            <person name="Schwessinger B."/>
            <person name="Dodds P.N."/>
            <person name="Figueroa M."/>
        </authorList>
    </citation>
    <scope>NUCLEOTIDE SEQUENCE [LARGE SCALE GENOMIC DNA]</scope>
    <source>
        <strain evidence="3">21-0</strain>
    </source>
</reference>
<dbReference type="Proteomes" id="UP000324748">
    <property type="component" value="Unassembled WGS sequence"/>
</dbReference>
<evidence type="ECO:0000313" key="3">
    <source>
        <dbReference type="EMBL" id="KAA1080801.1"/>
    </source>
</evidence>
<keyword evidence="1" id="KW-0862">Zinc</keyword>
<dbReference type="PANTHER" id="PTHR28498">
    <property type="entry name" value="ZINC FINGER SWIM DOMAIN-CONTAINING PROTEIN 7"/>
    <property type="match status" value="1"/>
</dbReference>
<dbReference type="AlphaFoldDB" id="A0A5B0MUS5"/>
<keyword evidence="4" id="KW-1185">Reference proteome</keyword>
<feature type="domain" description="SWIM-type" evidence="2">
    <location>
        <begin position="88"/>
        <end position="127"/>
    </location>
</feature>
<evidence type="ECO:0000256" key="1">
    <source>
        <dbReference type="PROSITE-ProRule" id="PRU00325"/>
    </source>
</evidence>
<evidence type="ECO:0000259" key="2">
    <source>
        <dbReference type="PROSITE" id="PS50966"/>
    </source>
</evidence>